<reference evidence="1 2" key="1">
    <citation type="submission" date="2020-01" db="EMBL/GenBank/DDBJ databases">
        <title>Complete genome sequence of a human oral phylogroup 1 Treponema sp. strain ATCC 700766, originally isolated from periodontitis dental plaque.</title>
        <authorList>
            <person name="Chan Y."/>
            <person name="Huo Y.-B."/>
            <person name="Yu X.-L."/>
            <person name="Zeng H."/>
            <person name="Leung W.-K."/>
            <person name="Watt R.M."/>
        </authorList>
    </citation>
    <scope>NUCLEOTIDE SEQUENCE [LARGE SCALE GENOMIC DNA]</scope>
    <source>
        <strain evidence="1 2">OMZ 804</strain>
    </source>
</reference>
<name>A0A6P1Y177_9SPIR</name>
<proteinExistence type="predicted"/>
<dbReference type="AlphaFoldDB" id="A0A6P1Y177"/>
<dbReference type="Proteomes" id="UP000464374">
    <property type="component" value="Chromosome"/>
</dbReference>
<evidence type="ECO:0000313" key="1">
    <source>
        <dbReference type="EMBL" id="QHX43527.1"/>
    </source>
</evidence>
<evidence type="ECO:0000313" key="2">
    <source>
        <dbReference type="Proteomes" id="UP000464374"/>
    </source>
</evidence>
<accession>A0A6P1Y177</accession>
<organism evidence="1 2">
    <name type="scientific">Treponema vincentii</name>
    <dbReference type="NCBI Taxonomy" id="69710"/>
    <lineage>
        <taxon>Bacteria</taxon>
        <taxon>Pseudomonadati</taxon>
        <taxon>Spirochaetota</taxon>
        <taxon>Spirochaetia</taxon>
        <taxon>Spirochaetales</taxon>
        <taxon>Treponemataceae</taxon>
        <taxon>Treponema</taxon>
    </lineage>
</organism>
<evidence type="ECO:0008006" key="3">
    <source>
        <dbReference type="Google" id="ProtNLM"/>
    </source>
</evidence>
<dbReference type="KEGG" id="trz:GWP43_08830"/>
<protein>
    <recommendedName>
        <fullName evidence="3">Outer membrane protein beta-barrel domain-containing protein</fullName>
    </recommendedName>
</protein>
<dbReference type="RefSeq" id="WP_162663845.1">
    <property type="nucleotide sequence ID" value="NZ_CP048020.1"/>
</dbReference>
<dbReference type="EMBL" id="CP048020">
    <property type="protein sequence ID" value="QHX43527.1"/>
    <property type="molecule type" value="Genomic_DNA"/>
</dbReference>
<gene>
    <name evidence="1" type="ORF">GWP43_08830</name>
</gene>
<sequence length="291" mass="32156">MNITGSENKIFKASAELGLTSKVDKEITKTTGSSPSYTLANGSEYTLRLNGGVGFDFAHNGPVTQGASFALNTEWNIYPIVTSENSSTNTKVKTYGKLSDTLTLDPAWQITYEPEESKVALKAKVNVPVAFHFENDENYTDTIISGSSTKVYKVDRKYTTGINFTPALSVGLTYAPISKFRFNLGAKFKVPTFGWTIETTKHRNSSDGSLTAAGTDKNVTWDFKTADGKIEFSTGFTWLISQNITFDAYWNLGENLLNGFKIDFNEGNNNFWNTVNKLFAHNIGFLLSVKL</sequence>